<comment type="pathway">
    <text evidence="1">Siderophore biosynthesis.</text>
</comment>
<evidence type="ECO:0000259" key="4">
    <source>
        <dbReference type="Pfam" id="PF06276"/>
    </source>
</evidence>
<dbReference type="Pfam" id="PF06276">
    <property type="entry name" value="FhuF"/>
    <property type="match status" value="1"/>
</dbReference>
<sequence>MQNKTIAEQAALERILNVYFRENNLYHEAADNAQWCIKLNESESLTGTFLYWSKMGHHVYHSDIHISDGTQSAPVSCQEAIERILSKLAQSESDSNVSRILEDIENSITRTAHYLNYKDETRHIDGYIQSEQSLYLGHPFHPTPKSSKGFTDNDLNHYAPECHTQFQLHYLSVDKTQSVTRYVEGLADTVDDALYALANIEKGALPEHHILLPLHPYQMRGLKAYPKFDDMLQKGYIKDLGIRGRSVYPTSSVRTVFEKDLNVYLKLPIHVKITNFIRTNDHEQIERTLDAAEVIAHVKEDVETATFKLMFEQGYRAVQHKETRNDLHLLTETAMIVREGIAGYGADKDIHVLASLFETMPNETTSTLSRMLERSDLNAKTWLQRYLDITIKPMLSLFATTGISLEAHVQNTLVQFEAGVPKVCYVRDLEGISISETIATEGQLIPHVVASDSPVVCTHDTAWHRFKYYVIVNHLGHLVATLGKATGDEAALWQVVQREMQTWQEEKVMSAYVEDLLHAETFSAKANFISKIKDCGENPIYTNIPNPMCVKEGAL</sequence>
<protein>
    <submittedName>
        <fullName evidence="5">Siderophore biosynthesis protein SbnE</fullName>
    </submittedName>
</protein>
<dbReference type="RefSeq" id="WP_229293572.1">
    <property type="nucleotide sequence ID" value="NZ_CP086654.1"/>
</dbReference>
<dbReference type="EMBL" id="CP086654">
    <property type="protein sequence ID" value="UEX91095.1"/>
    <property type="molecule type" value="Genomic_DNA"/>
</dbReference>
<name>A0ABY3PFI7_9STAP</name>
<dbReference type="Pfam" id="PF04183">
    <property type="entry name" value="IucA_IucC"/>
    <property type="match status" value="1"/>
</dbReference>
<dbReference type="InterPro" id="IPR022770">
    <property type="entry name" value="IucA/IucC-like_C"/>
</dbReference>
<keyword evidence="6" id="KW-1185">Reference proteome</keyword>
<dbReference type="InterPro" id="IPR007310">
    <property type="entry name" value="Aerobactin_biosyn_IucA/IucC_N"/>
</dbReference>
<feature type="domain" description="Aerobactin siderophore biosynthesis IucA/IucC N-terminal" evidence="3">
    <location>
        <begin position="127"/>
        <end position="357"/>
    </location>
</feature>
<evidence type="ECO:0000313" key="5">
    <source>
        <dbReference type="EMBL" id="UEX91095.1"/>
    </source>
</evidence>
<accession>A0ABY3PFI7</accession>
<evidence type="ECO:0000256" key="2">
    <source>
        <dbReference type="ARBA" id="ARBA00007832"/>
    </source>
</evidence>
<dbReference type="Gene3D" id="6.10.250.3370">
    <property type="match status" value="1"/>
</dbReference>
<organism evidence="5 6">
    <name type="scientific">Staphylococcus ratti</name>
    <dbReference type="NCBI Taxonomy" id="2892440"/>
    <lineage>
        <taxon>Bacteria</taxon>
        <taxon>Bacillati</taxon>
        <taxon>Bacillota</taxon>
        <taxon>Bacilli</taxon>
        <taxon>Bacillales</taxon>
        <taxon>Staphylococcaceae</taxon>
        <taxon>Staphylococcus</taxon>
    </lineage>
</organism>
<reference evidence="5 6" key="1">
    <citation type="journal article" date="2022" name="Pathogens">
        <title>Staphylococcus ratti sp. nov. Isolated from a Lab Rat.</title>
        <authorList>
            <person name="Kovarovic V."/>
            <person name="Sedlacek I."/>
            <person name="Petras P."/>
            <person name="Kralova S."/>
            <person name="Maslanova I."/>
            <person name="Svec P."/>
            <person name="Neumann-Schaal M."/>
            <person name="Botka T."/>
            <person name="Gelbicova T."/>
            <person name="Stankova E."/>
            <person name="Doskar J."/>
            <person name="Pantucek R."/>
        </authorList>
    </citation>
    <scope>NUCLEOTIDE SEQUENCE [LARGE SCALE GENOMIC DNA]</scope>
    <source>
        <strain evidence="5 6">CCM 9025</strain>
    </source>
</reference>
<gene>
    <name evidence="5" type="ORF">LN051_00250</name>
</gene>
<dbReference type="Gene3D" id="1.10.510.40">
    <property type="match status" value="1"/>
</dbReference>
<evidence type="ECO:0000256" key="1">
    <source>
        <dbReference type="ARBA" id="ARBA00004924"/>
    </source>
</evidence>
<dbReference type="Proteomes" id="UP001197626">
    <property type="component" value="Chromosome"/>
</dbReference>
<dbReference type="InterPro" id="IPR037455">
    <property type="entry name" value="LucA/IucC-like"/>
</dbReference>
<dbReference type="PANTHER" id="PTHR34384">
    <property type="entry name" value="L-2,3-DIAMINOPROPANOATE--CITRATE LIGASE"/>
    <property type="match status" value="1"/>
</dbReference>
<evidence type="ECO:0000259" key="3">
    <source>
        <dbReference type="Pfam" id="PF04183"/>
    </source>
</evidence>
<dbReference type="PANTHER" id="PTHR34384:SF5">
    <property type="entry name" value="L-2,3-DIAMINOPROPANOATE--CITRATE LIGASE"/>
    <property type="match status" value="1"/>
</dbReference>
<proteinExistence type="inferred from homology"/>
<comment type="similarity">
    <text evidence="2">Belongs to the IucA/IucC family.</text>
</comment>
<feature type="domain" description="Aerobactin siderophore biosynthesis IucA/IucC-like C-terminal" evidence="4">
    <location>
        <begin position="381"/>
        <end position="534"/>
    </location>
</feature>
<evidence type="ECO:0000313" key="6">
    <source>
        <dbReference type="Proteomes" id="UP001197626"/>
    </source>
</evidence>